<organism evidence="1 2">
    <name type="scientific">Pterulicium gracile</name>
    <dbReference type="NCBI Taxonomy" id="1884261"/>
    <lineage>
        <taxon>Eukaryota</taxon>
        <taxon>Fungi</taxon>
        <taxon>Dikarya</taxon>
        <taxon>Basidiomycota</taxon>
        <taxon>Agaricomycotina</taxon>
        <taxon>Agaricomycetes</taxon>
        <taxon>Agaricomycetidae</taxon>
        <taxon>Agaricales</taxon>
        <taxon>Pleurotineae</taxon>
        <taxon>Pterulaceae</taxon>
        <taxon>Pterulicium</taxon>
    </lineage>
</organism>
<dbReference type="AlphaFoldDB" id="A0A5C3QEZ2"/>
<reference evidence="1 2" key="1">
    <citation type="journal article" date="2019" name="Nat. Ecol. Evol.">
        <title>Megaphylogeny resolves global patterns of mushroom evolution.</title>
        <authorList>
            <person name="Varga T."/>
            <person name="Krizsan K."/>
            <person name="Foldi C."/>
            <person name="Dima B."/>
            <person name="Sanchez-Garcia M."/>
            <person name="Sanchez-Ramirez S."/>
            <person name="Szollosi G.J."/>
            <person name="Szarkandi J.G."/>
            <person name="Papp V."/>
            <person name="Albert L."/>
            <person name="Andreopoulos W."/>
            <person name="Angelini C."/>
            <person name="Antonin V."/>
            <person name="Barry K.W."/>
            <person name="Bougher N.L."/>
            <person name="Buchanan P."/>
            <person name="Buyck B."/>
            <person name="Bense V."/>
            <person name="Catcheside P."/>
            <person name="Chovatia M."/>
            <person name="Cooper J."/>
            <person name="Damon W."/>
            <person name="Desjardin D."/>
            <person name="Finy P."/>
            <person name="Geml J."/>
            <person name="Haridas S."/>
            <person name="Hughes K."/>
            <person name="Justo A."/>
            <person name="Karasinski D."/>
            <person name="Kautmanova I."/>
            <person name="Kiss B."/>
            <person name="Kocsube S."/>
            <person name="Kotiranta H."/>
            <person name="LaButti K.M."/>
            <person name="Lechner B.E."/>
            <person name="Liimatainen K."/>
            <person name="Lipzen A."/>
            <person name="Lukacs Z."/>
            <person name="Mihaltcheva S."/>
            <person name="Morgado L.N."/>
            <person name="Niskanen T."/>
            <person name="Noordeloos M.E."/>
            <person name="Ohm R.A."/>
            <person name="Ortiz-Santana B."/>
            <person name="Ovrebo C."/>
            <person name="Racz N."/>
            <person name="Riley R."/>
            <person name="Savchenko A."/>
            <person name="Shiryaev A."/>
            <person name="Soop K."/>
            <person name="Spirin V."/>
            <person name="Szebenyi C."/>
            <person name="Tomsovsky M."/>
            <person name="Tulloss R.E."/>
            <person name="Uehling J."/>
            <person name="Grigoriev I.V."/>
            <person name="Vagvolgyi C."/>
            <person name="Papp T."/>
            <person name="Martin F.M."/>
            <person name="Miettinen O."/>
            <person name="Hibbett D.S."/>
            <person name="Nagy L.G."/>
        </authorList>
    </citation>
    <scope>NUCLEOTIDE SEQUENCE [LARGE SCALE GENOMIC DNA]</scope>
    <source>
        <strain evidence="1 2">CBS 309.79</strain>
    </source>
</reference>
<dbReference type="EMBL" id="ML178829">
    <property type="protein sequence ID" value="TFL00282.1"/>
    <property type="molecule type" value="Genomic_DNA"/>
</dbReference>
<keyword evidence="2" id="KW-1185">Reference proteome</keyword>
<proteinExistence type="predicted"/>
<evidence type="ECO:0000313" key="2">
    <source>
        <dbReference type="Proteomes" id="UP000305067"/>
    </source>
</evidence>
<evidence type="ECO:0000313" key="1">
    <source>
        <dbReference type="EMBL" id="TFL00282.1"/>
    </source>
</evidence>
<gene>
    <name evidence="1" type="ORF">BDV98DRAFT_656750</name>
</gene>
<protein>
    <submittedName>
        <fullName evidence="1">Uncharacterized protein</fullName>
    </submittedName>
</protein>
<accession>A0A5C3QEZ2</accession>
<dbReference type="Proteomes" id="UP000305067">
    <property type="component" value="Unassembled WGS sequence"/>
</dbReference>
<name>A0A5C3QEZ2_9AGAR</name>
<sequence length="57" mass="6189">MFATCPCRMTLTVTHTVCALLSTSPRVRNAVLSHRRSAAGIIPARATAGITPQRRRL</sequence>